<dbReference type="Proteomes" id="UP000054359">
    <property type="component" value="Unassembled WGS sequence"/>
</dbReference>
<gene>
    <name evidence="1" type="ORF">X975_06813</name>
</gene>
<organism evidence="1 2">
    <name type="scientific">Stegodyphus mimosarum</name>
    <name type="common">African social velvet spider</name>
    <dbReference type="NCBI Taxonomy" id="407821"/>
    <lineage>
        <taxon>Eukaryota</taxon>
        <taxon>Metazoa</taxon>
        <taxon>Ecdysozoa</taxon>
        <taxon>Arthropoda</taxon>
        <taxon>Chelicerata</taxon>
        <taxon>Arachnida</taxon>
        <taxon>Araneae</taxon>
        <taxon>Araneomorphae</taxon>
        <taxon>Entelegynae</taxon>
        <taxon>Eresoidea</taxon>
        <taxon>Eresidae</taxon>
        <taxon>Stegodyphus</taxon>
    </lineage>
</organism>
<feature type="non-terminal residue" evidence="1">
    <location>
        <position position="1"/>
    </location>
</feature>
<sequence>LRVSSVHLCLVFLPRSCGTLRVSYLIDDGLHLQRDSLSSMEWCPYTWVPGPKRP</sequence>
<name>A0A087T1A1_STEMI</name>
<feature type="non-terminal residue" evidence="1">
    <location>
        <position position="54"/>
    </location>
</feature>
<protein>
    <submittedName>
        <fullName evidence="1">Uncharacterized protein</fullName>
    </submittedName>
</protein>
<keyword evidence="2" id="KW-1185">Reference proteome</keyword>
<dbReference type="AlphaFoldDB" id="A0A087T1A1"/>
<proteinExistence type="predicted"/>
<dbReference type="EMBL" id="KK112933">
    <property type="protein sequence ID" value="KFM58890.1"/>
    <property type="molecule type" value="Genomic_DNA"/>
</dbReference>
<reference evidence="1 2" key="1">
    <citation type="submission" date="2013-11" db="EMBL/GenBank/DDBJ databases">
        <title>Genome sequencing of Stegodyphus mimosarum.</title>
        <authorList>
            <person name="Bechsgaard J."/>
        </authorList>
    </citation>
    <scope>NUCLEOTIDE SEQUENCE [LARGE SCALE GENOMIC DNA]</scope>
</reference>
<evidence type="ECO:0000313" key="1">
    <source>
        <dbReference type="EMBL" id="KFM58890.1"/>
    </source>
</evidence>
<accession>A0A087T1A1</accession>
<evidence type="ECO:0000313" key="2">
    <source>
        <dbReference type="Proteomes" id="UP000054359"/>
    </source>
</evidence>